<evidence type="ECO:0000256" key="1">
    <source>
        <dbReference type="SAM" id="MobiDB-lite"/>
    </source>
</evidence>
<dbReference type="Proteomes" id="UP000659654">
    <property type="component" value="Unassembled WGS sequence"/>
</dbReference>
<organism evidence="3 5">
    <name type="scientific">Bursaphelenchus xylophilus</name>
    <name type="common">Pinewood nematode worm</name>
    <name type="synonym">Aphelenchoides xylophilus</name>
    <dbReference type="NCBI Taxonomy" id="6326"/>
    <lineage>
        <taxon>Eukaryota</taxon>
        <taxon>Metazoa</taxon>
        <taxon>Ecdysozoa</taxon>
        <taxon>Nematoda</taxon>
        <taxon>Chromadorea</taxon>
        <taxon>Rhabditida</taxon>
        <taxon>Tylenchina</taxon>
        <taxon>Tylenchomorpha</taxon>
        <taxon>Aphelenchoidea</taxon>
        <taxon>Aphelenchoididae</taxon>
        <taxon>Bursaphelenchus</taxon>
    </lineage>
</organism>
<dbReference type="AlphaFoldDB" id="A0A1I7SQB0"/>
<accession>A0A1I7SQB0</accession>
<dbReference type="EMBL" id="CAJFCV020000003">
    <property type="protein sequence ID" value="CAG9109680.1"/>
    <property type="molecule type" value="Genomic_DNA"/>
</dbReference>
<keyword evidence="4" id="KW-1185">Reference proteome</keyword>
<dbReference type="EMBL" id="CAJFDI010000003">
    <property type="protein sequence ID" value="CAD5222284.1"/>
    <property type="molecule type" value="Genomic_DNA"/>
</dbReference>
<gene>
    <name evidence="2" type="ORF">BXYJ_LOCUS7252</name>
</gene>
<sequence>MDLLGIRENTASRPSLISSIWSLQVQTQQEPTSLELGSQQSLPPLPENVAESSSNENSNQLRHTKSLSELHMLFRDDEKGCRIQEAPSFVWRKENPQNNETKITKQQKERNITEWLQQLQFNDSQAMSTSVSPTLSSRIDQS</sequence>
<feature type="region of interest" description="Disordered" evidence="1">
    <location>
        <begin position="28"/>
        <end position="62"/>
    </location>
</feature>
<evidence type="ECO:0000313" key="2">
    <source>
        <dbReference type="EMBL" id="CAD5222284.1"/>
    </source>
</evidence>
<reference evidence="5" key="1">
    <citation type="submission" date="2016-11" db="UniProtKB">
        <authorList>
            <consortium name="WormBaseParasite"/>
        </authorList>
    </citation>
    <scope>IDENTIFICATION</scope>
</reference>
<feature type="compositionally biased region" description="Low complexity" evidence="1">
    <location>
        <begin position="47"/>
        <end position="59"/>
    </location>
</feature>
<dbReference type="OrthoDB" id="5830545at2759"/>
<feature type="compositionally biased region" description="Polar residues" evidence="1">
    <location>
        <begin position="28"/>
        <end position="42"/>
    </location>
</feature>
<evidence type="ECO:0000313" key="3">
    <source>
        <dbReference type="Proteomes" id="UP000095284"/>
    </source>
</evidence>
<reference evidence="2" key="2">
    <citation type="submission" date="2020-09" db="EMBL/GenBank/DDBJ databases">
        <authorList>
            <person name="Kikuchi T."/>
        </authorList>
    </citation>
    <scope>NUCLEOTIDE SEQUENCE</scope>
    <source>
        <strain evidence="2">Ka4C1</strain>
    </source>
</reference>
<dbReference type="Proteomes" id="UP000582659">
    <property type="component" value="Unassembled WGS sequence"/>
</dbReference>
<dbReference type="WBParaSite" id="BXY_1522000.1">
    <property type="protein sequence ID" value="BXY_1522000.1"/>
    <property type="gene ID" value="BXY_1522000"/>
</dbReference>
<proteinExistence type="predicted"/>
<dbReference type="Proteomes" id="UP000095284">
    <property type="component" value="Unplaced"/>
</dbReference>
<evidence type="ECO:0000313" key="4">
    <source>
        <dbReference type="Proteomes" id="UP000659654"/>
    </source>
</evidence>
<feature type="region of interest" description="Disordered" evidence="1">
    <location>
        <begin position="122"/>
        <end position="142"/>
    </location>
</feature>
<name>A0A1I7SQB0_BURXY</name>
<evidence type="ECO:0000313" key="5">
    <source>
        <dbReference type="WBParaSite" id="BXY_1522000.1"/>
    </source>
</evidence>
<protein>
    <submittedName>
        <fullName evidence="2">(pine wood nematode) hypothetical protein</fullName>
    </submittedName>
</protein>